<dbReference type="SMART" id="SM00267">
    <property type="entry name" value="GGDEF"/>
    <property type="match status" value="1"/>
</dbReference>
<dbReference type="InterPro" id="IPR000014">
    <property type="entry name" value="PAS"/>
</dbReference>
<dbReference type="Gene3D" id="3.30.70.270">
    <property type="match status" value="1"/>
</dbReference>
<dbReference type="CDD" id="cd01949">
    <property type="entry name" value="GGDEF"/>
    <property type="match status" value="1"/>
</dbReference>
<evidence type="ECO:0000256" key="3">
    <source>
        <dbReference type="ARBA" id="ARBA00022475"/>
    </source>
</evidence>
<dbReference type="Pfam" id="PF00990">
    <property type="entry name" value="GGDEF"/>
    <property type="match status" value="1"/>
</dbReference>
<feature type="domain" description="GGDEF" evidence="10">
    <location>
        <begin position="480"/>
        <end position="615"/>
    </location>
</feature>
<dbReference type="NCBIfam" id="TIGR00229">
    <property type="entry name" value="sensory_box"/>
    <property type="match status" value="1"/>
</dbReference>
<name>A0ABT8T0W7_9HYPH</name>
<dbReference type="Pfam" id="PF02743">
    <property type="entry name" value="dCache_1"/>
    <property type="match status" value="1"/>
</dbReference>
<dbReference type="CDD" id="cd12915">
    <property type="entry name" value="PDC2_DGC_like"/>
    <property type="match status" value="1"/>
</dbReference>
<comment type="caution">
    <text evidence="11">The sequence shown here is derived from an EMBL/GenBank/DDBJ whole genome shotgun (WGS) entry which is preliminary data.</text>
</comment>
<dbReference type="EMBL" id="JAUKWQ010000008">
    <property type="protein sequence ID" value="MDO1584400.1"/>
    <property type="molecule type" value="Genomic_DNA"/>
</dbReference>
<dbReference type="InterPro" id="IPR035965">
    <property type="entry name" value="PAS-like_dom_sf"/>
</dbReference>
<dbReference type="GO" id="GO:0052621">
    <property type="term" value="F:diguanylate cyclase activity"/>
    <property type="evidence" value="ECO:0007669"/>
    <property type="project" value="UniProtKB-EC"/>
</dbReference>
<accession>A0ABT8T0W7</accession>
<dbReference type="SUPFAM" id="SSF55073">
    <property type="entry name" value="Nucleotide cyclase"/>
    <property type="match status" value="1"/>
</dbReference>
<dbReference type="Proteomes" id="UP001169006">
    <property type="component" value="Unassembled WGS sequence"/>
</dbReference>
<dbReference type="InterPro" id="IPR050469">
    <property type="entry name" value="Diguanylate_Cyclase"/>
</dbReference>
<comment type="catalytic activity">
    <reaction evidence="7">
        <text>2 GTP = 3',3'-c-di-GMP + 2 diphosphate</text>
        <dbReference type="Rhea" id="RHEA:24898"/>
        <dbReference type="ChEBI" id="CHEBI:33019"/>
        <dbReference type="ChEBI" id="CHEBI:37565"/>
        <dbReference type="ChEBI" id="CHEBI:58805"/>
        <dbReference type="EC" id="2.7.7.65"/>
    </reaction>
</comment>
<dbReference type="RefSeq" id="WP_302078638.1">
    <property type="nucleotide sequence ID" value="NZ_JAUKWQ010000008.1"/>
</dbReference>
<evidence type="ECO:0000313" key="12">
    <source>
        <dbReference type="Proteomes" id="UP001169006"/>
    </source>
</evidence>
<dbReference type="CDD" id="cd12914">
    <property type="entry name" value="PDC1_DGC_like"/>
    <property type="match status" value="1"/>
</dbReference>
<dbReference type="PANTHER" id="PTHR45138:SF9">
    <property type="entry name" value="DIGUANYLATE CYCLASE DGCM-RELATED"/>
    <property type="match status" value="1"/>
</dbReference>
<keyword evidence="11" id="KW-0808">Transferase</keyword>
<evidence type="ECO:0000256" key="4">
    <source>
        <dbReference type="ARBA" id="ARBA00022692"/>
    </source>
</evidence>
<gene>
    <name evidence="11" type="ORF">Q2T52_20120</name>
</gene>
<keyword evidence="4" id="KW-0812">Transmembrane</keyword>
<evidence type="ECO:0000256" key="2">
    <source>
        <dbReference type="ARBA" id="ARBA00012528"/>
    </source>
</evidence>
<reference evidence="11" key="1">
    <citation type="journal article" date="2015" name="Int. J. Syst. Evol. Microbiol.">
        <title>Rhizobium oryzicola sp. nov., potential plant-growth-promoting endophytic bacteria isolated from rice roots.</title>
        <authorList>
            <person name="Zhang X.X."/>
            <person name="Gao J.S."/>
            <person name="Cao Y.H."/>
            <person name="Sheirdil R.A."/>
            <person name="Wang X.C."/>
            <person name="Zhang L."/>
        </authorList>
    </citation>
    <scope>NUCLEOTIDE SEQUENCE</scope>
    <source>
        <strain evidence="11">05753</strain>
    </source>
</reference>
<dbReference type="InterPro" id="IPR033479">
    <property type="entry name" value="dCache_1"/>
</dbReference>
<evidence type="ECO:0000256" key="6">
    <source>
        <dbReference type="ARBA" id="ARBA00023136"/>
    </source>
</evidence>
<dbReference type="InterPro" id="IPR000700">
    <property type="entry name" value="PAS-assoc_C"/>
</dbReference>
<dbReference type="PANTHER" id="PTHR45138">
    <property type="entry name" value="REGULATORY COMPONENTS OF SENSORY TRANSDUCTION SYSTEM"/>
    <property type="match status" value="1"/>
</dbReference>
<dbReference type="InterPro" id="IPR029787">
    <property type="entry name" value="Nucleotide_cyclase"/>
</dbReference>
<dbReference type="Gene3D" id="3.30.450.20">
    <property type="entry name" value="PAS domain"/>
    <property type="match status" value="3"/>
</dbReference>
<keyword evidence="12" id="KW-1185">Reference proteome</keyword>
<dbReference type="EC" id="2.7.7.65" evidence="2"/>
<dbReference type="InterPro" id="IPR043128">
    <property type="entry name" value="Rev_trsase/Diguanyl_cyclase"/>
</dbReference>
<dbReference type="SMART" id="SM00086">
    <property type="entry name" value="PAC"/>
    <property type="match status" value="1"/>
</dbReference>
<evidence type="ECO:0000259" key="9">
    <source>
        <dbReference type="PROSITE" id="PS50113"/>
    </source>
</evidence>
<sequence>MPVKRSFLSRTLLALLCGIAAFIALGIWGEYATLKANYQKLESHLLQTAQAVGQHVDDSVELAELAIATIEAEIDENRNGEDRLVELRKVMRQQQQWADRLEGIVYIDKMGGIVVASTSPKISAINVSDRDYFIHHKNSVSLGTYIGPPIRNRVNGEWAISVSRRINGPNGSFEGVVLASIKLGHLLEFFSRFDVGADGSILLARGDGLVLARLPFPEKVLGNRMPADDPFVKILQDPDPHAQRFLSKVDGTVRLAASYQSPRSGVLIAASASEWEMIADWMARAKWRWMFGIFMVALACILTIRWRTQAELRAESEAKLHQRDEEFQLIAEASADLIEKLSMDGTRQYVSSSAQRILGRNPEDLVGTNIFKEIESAQARHAAEIWKKLEAGEAVSRVQYSMERLDGKVLWLDTSISPLKDPKGNVSGFVAITRDVTRQKAMQDELDILANTDALTGLANRRAFDIRFESLFREAEEEAKPLSLLMIDADCFKQYNDSYGHSAGDDCLKAIAAAVSGSLRATDLAARYGGEEIAILLPGTGEASAALVAEKIRRRIERLGIRHEANRPWGRVTISIGIGSFEGQALDPPLLFAKADSALYEAKRRGRNRTLLASTLSADSFASTG</sequence>
<evidence type="ECO:0000256" key="5">
    <source>
        <dbReference type="ARBA" id="ARBA00022989"/>
    </source>
</evidence>
<keyword evidence="3" id="KW-1003">Cell membrane</keyword>
<dbReference type="CDD" id="cd00130">
    <property type="entry name" value="PAS"/>
    <property type="match status" value="1"/>
</dbReference>
<dbReference type="InterPro" id="IPR001610">
    <property type="entry name" value="PAC"/>
</dbReference>
<dbReference type="Pfam" id="PF00989">
    <property type="entry name" value="PAS"/>
    <property type="match status" value="1"/>
</dbReference>
<evidence type="ECO:0000259" key="10">
    <source>
        <dbReference type="PROSITE" id="PS50887"/>
    </source>
</evidence>
<reference evidence="11" key="2">
    <citation type="submission" date="2023-07" db="EMBL/GenBank/DDBJ databases">
        <authorList>
            <person name="Sun H."/>
        </authorList>
    </citation>
    <scope>NUCLEOTIDE SEQUENCE</scope>
    <source>
        <strain evidence="11">05753</strain>
    </source>
</reference>
<feature type="domain" description="PAC" evidence="9">
    <location>
        <begin position="396"/>
        <end position="448"/>
    </location>
</feature>
<keyword evidence="5" id="KW-1133">Transmembrane helix</keyword>
<dbReference type="SMART" id="SM00091">
    <property type="entry name" value="PAS"/>
    <property type="match status" value="1"/>
</dbReference>
<evidence type="ECO:0000259" key="8">
    <source>
        <dbReference type="PROSITE" id="PS50112"/>
    </source>
</evidence>
<protein>
    <recommendedName>
        <fullName evidence="2">diguanylate cyclase</fullName>
        <ecNumber evidence="2">2.7.7.65</ecNumber>
    </recommendedName>
</protein>
<proteinExistence type="predicted"/>
<comment type="subcellular location">
    <subcellularLocation>
        <location evidence="1">Cell membrane</location>
        <topology evidence="1">Multi-pass membrane protein</topology>
    </subcellularLocation>
</comment>
<evidence type="ECO:0000256" key="1">
    <source>
        <dbReference type="ARBA" id="ARBA00004651"/>
    </source>
</evidence>
<keyword evidence="11" id="KW-0548">Nucleotidyltransferase</keyword>
<keyword evidence="6" id="KW-0472">Membrane</keyword>
<dbReference type="PROSITE" id="PS50112">
    <property type="entry name" value="PAS"/>
    <property type="match status" value="1"/>
</dbReference>
<dbReference type="InterPro" id="IPR000160">
    <property type="entry name" value="GGDEF_dom"/>
</dbReference>
<organism evidence="11 12">
    <name type="scientific">Rhizobium oryzicola</name>
    <dbReference type="NCBI Taxonomy" id="1232668"/>
    <lineage>
        <taxon>Bacteria</taxon>
        <taxon>Pseudomonadati</taxon>
        <taxon>Pseudomonadota</taxon>
        <taxon>Alphaproteobacteria</taxon>
        <taxon>Hyphomicrobiales</taxon>
        <taxon>Rhizobiaceae</taxon>
        <taxon>Rhizobium/Agrobacterium group</taxon>
        <taxon>Rhizobium</taxon>
    </lineage>
</organism>
<dbReference type="SUPFAM" id="SSF55785">
    <property type="entry name" value="PYP-like sensor domain (PAS domain)"/>
    <property type="match status" value="1"/>
</dbReference>
<evidence type="ECO:0000256" key="7">
    <source>
        <dbReference type="ARBA" id="ARBA00034247"/>
    </source>
</evidence>
<dbReference type="PROSITE" id="PS50887">
    <property type="entry name" value="GGDEF"/>
    <property type="match status" value="1"/>
</dbReference>
<feature type="domain" description="PAS" evidence="8">
    <location>
        <begin position="323"/>
        <end position="374"/>
    </location>
</feature>
<dbReference type="InterPro" id="IPR013767">
    <property type="entry name" value="PAS_fold"/>
</dbReference>
<evidence type="ECO:0000313" key="11">
    <source>
        <dbReference type="EMBL" id="MDO1584400.1"/>
    </source>
</evidence>
<dbReference type="NCBIfam" id="TIGR00254">
    <property type="entry name" value="GGDEF"/>
    <property type="match status" value="1"/>
</dbReference>
<dbReference type="PROSITE" id="PS50113">
    <property type="entry name" value="PAC"/>
    <property type="match status" value="1"/>
</dbReference>